<dbReference type="SUPFAM" id="SSF53850">
    <property type="entry name" value="Periplasmic binding protein-like II"/>
    <property type="match status" value="1"/>
</dbReference>
<reference evidence="7 8" key="1">
    <citation type="submission" date="2024-12" db="EMBL/GenBank/DDBJ databases">
        <title>The coexistence of Mycolicibacterium septicum and Mycolicibacterium nivoides in clinical samples.</title>
        <authorList>
            <person name="Wang C."/>
            <person name="Feng Y."/>
            <person name="Zong Z."/>
        </authorList>
    </citation>
    <scope>NUCLEOTIDE SEQUENCE [LARGE SCALE GENOMIC DNA]</scope>
    <source>
        <strain evidence="7 8">120309</strain>
    </source>
</reference>
<dbReference type="PANTHER" id="PTHR30346">
    <property type="entry name" value="TRANSCRIPTIONAL DUAL REGULATOR HCAR-RELATED"/>
    <property type="match status" value="1"/>
</dbReference>
<dbReference type="Gene3D" id="3.40.190.10">
    <property type="entry name" value="Periplasmic binding protein-like II"/>
    <property type="match status" value="2"/>
</dbReference>
<keyword evidence="5" id="KW-0804">Transcription</keyword>
<dbReference type="InterPro" id="IPR036390">
    <property type="entry name" value="WH_DNA-bd_sf"/>
</dbReference>
<comment type="caution">
    <text evidence="7">The sequence shown here is derived from an EMBL/GenBank/DDBJ whole genome shotgun (WGS) entry which is preliminary data.</text>
</comment>
<dbReference type="InterPro" id="IPR005119">
    <property type="entry name" value="LysR_subst-bd"/>
</dbReference>
<dbReference type="SUPFAM" id="SSF46785">
    <property type="entry name" value="Winged helix' DNA-binding domain"/>
    <property type="match status" value="1"/>
</dbReference>
<keyword evidence="2" id="KW-0805">Transcription regulation</keyword>
<dbReference type="Pfam" id="PF00126">
    <property type="entry name" value="HTH_1"/>
    <property type="match status" value="1"/>
</dbReference>
<dbReference type="InterPro" id="IPR000847">
    <property type="entry name" value="LysR_HTH_N"/>
</dbReference>
<comment type="similarity">
    <text evidence="1">Belongs to the LysR transcriptional regulatory family.</text>
</comment>
<keyword evidence="8" id="KW-1185">Reference proteome</keyword>
<evidence type="ECO:0000256" key="2">
    <source>
        <dbReference type="ARBA" id="ARBA00023015"/>
    </source>
</evidence>
<dbReference type="Proteomes" id="UP001635816">
    <property type="component" value="Unassembled WGS sequence"/>
</dbReference>
<organism evidence="7 8">
    <name type="scientific">Mycolicibacterium nivoides</name>
    <dbReference type="NCBI Taxonomy" id="2487344"/>
    <lineage>
        <taxon>Bacteria</taxon>
        <taxon>Bacillati</taxon>
        <taxon>Actinomycetota</taxon>
        <taxon>Actinomycetes</taxon>
        <taxon>Mycobacteriales</taxon>
        <taxon>Mycobacteriaceae</taxon>
        <taxon>Mycolicibacterium</taxon>
    </lineage>
</organism>
<dbReference type="PANTHER" id="PTHR30346:SF0">
    <property type="entry name" value="HCA OPERON TRANSCRIPTIONAL ACTIVATOR HCAR"/>
    <property type="match status" value="1"/>
</dbReference>
<proteinExistence type="inferred from homology"/>
<protein>
    <submittedName>
        <fullName evidence="7">LysR family transcriptional regulator</fullName>
    </submittedName>
</protein>
<accession>A0ABW9LCR0</accession>
<evidence type="ECO:0000256" key="5">
    <source>
        <dbReference type="ARBA" id="ARBA00023163"/>
    </source>
</evidence>
<evidence type="ECO:0000256" key="1">
    <source>
        <dbReference type="ARBA" id="ARBA00009437"/>
    </source>
</evidence>
<keyword evidence="4" id="KW-0010">Activator</keyword>
<dbReference type="EMBL" id="JBKBDD010000008">
    <property type="protein sequence ID" value="MFN6545778.1"/>
    <property type="molecule type" value="Genomic_DNA"/>
</dbReference>
<dbReference type="PRINTS" id="PR00039">
    <property type="entry name" value="HTHLYSR"/>
</dbReference>
<evidence type="ECO:0000313" key="7">
    <source>
        <dbReference type="EMBL" id="MFN6545778.1"/>
    </source>
</evidence>
<gene>
    <name evidence="7" type="ORF">ACK4CT_21540</name>
</gene>
<keyword evidence="3" id="KW-0238">DNA-binding</keyword>
<evidence type="ECO:0000313" key="8">
    <source>
        <dbReference type="Proteomes" id="UP001635816"/>
    </source>
</evidence>
<dbReference type="InterPro" id="IPR036388">
    <property type="entry name" value="WH-like_DNA-bd_sf"/>
</dbReference>
<dbReference type="RefSeq" id="WP_409544394.1">
    <property type="nucleotide sequence ID" value="NZ_JBKBDD010000008.1"/>
</dbReference>
<evidence type="ECO:0000256" key="3">
    <source>
        <dbReference type="ARBA" id="ARBA00023125"/>
    </source>
</evidence>
<evidence type="ECO:0000259" key="6">
    <source>
        <dbReference type="PROSITE" id="PS50931"/>
    </source>
</evidence>
<feature type="domain" description="HTH lysR-type" evidence="6">
    <location>
        <begin position="2"/>
        <end position="59"/>
    </location>
</feature>
<evidence type="ECO:0000256" key="4">
    <source>
        <dbReference type="ARBA" id="ARBA00023159"/>
    </source>
</evidence>
<sequence>MFTLDQLKSFVVVAETLHYGQAADRLAITQPPLSRRIQQLERDLGVALFDRVGRGVQLTPAGRAFLADARRILGMSEQAALSVRRIPSGQAGTVALGFTGSSAHSVLDPIVNATREQMPDIDLVLRERVSSVQLEELHAGELDLVLIRPPMPSAGVEASLLQREPLVLAAPSRHRLADDRIDPHVKDLDGEEFIMYSPAEARYFYELLVSIFLDNGIAPRYVQHISQVHTILALVRAGLGVALVPSAAANMGIDGVVLRAIAGAESRPAEMILAWRAGDAEPATQAIKMLVRQTIPSLTWQASGAGCAVRLP</sequence>
<dbReference type="Pfam" id="PF03466">
    <property type="entry name" value="LysR_substrate"/>
    <property type="match status" value="1"/>
</dbReference>
<dbReference type="Gene3D" id="1.10.10.10">
    <property type="entry name" value="Winged helix-like DNA-binding domain superfamily/Winged helix DNA-binding domain"/>
    <property type="match status" value="1"/>
</dbReference>
<name>A0ABW9LCR0_9MYCO</name>
<dbReference type="PROSITE" id="PS50931">
    <property type="entry name" value="HTH_LYSR"/>
    <property type="match status" value="1"/>
</dbReference>